<evidence type="ECO:0000256" key="1">
    <source>
        <dbReference type="ARBA" id="ARBA00004174"/>
    </source>
</evidence>
<dbReference type="Proteomes" id="UP000005408">
    <property type="component" value="Unassembled WGS sequence"/>
</dbReference>
<evidence type="ECO:0000256" key="10">
    <source>
        <dbReference type="PIRSR" id="PIRSR602401-1"/>
    </source>
</evidence>
<dbReference type="Gene3D" id="1.10.630.10">
    <property type="entry name" value="Cytochrome P450"/>
    <property type="match status" value="1"/>
</dbReference>
<keyword evidence="14" id="KW-1185">Reference proteome</keyword>
<reference evidence="13" key="1">
    <citation type="submission" date="2022-08" db="UniProtKB">
        <authorList>
            <consortium name="EnsemblMetazoa"/>
        </authorList>
    </citation>
    <scope>IDENTIFICATION</scope>
    <source>
        <strain evidence="13">05x7-T-G4-1.051#20</strain>
    </source>
</reference>
<dbReference type="FunFam" id="1.10.630.10:FF:000042">
    <property type="entry name" value="Cytochrome P450"/>
    <property type="match status" value="1"/>
</dbReference>
<sequence length="554" mass="63256">MSLMAEKKNQATLSQQPTVTFRFDQLTSLLSGGAAGCWAVRKMDILGLVEINKWILTAILLCVTVLLYSRWKHSVFRKYGIPGPPPTPFFGVSLRYNREGLALTDQDLAKTYGDVVGVYMGHSPLLLVSNPETIKEIMVKDFSRTPNRPKTFVPRNEMAHTLINTDGDHWRFLRNTLLPTFSSGKMRMMEPLFKAKYEQLLANLKERSKTGEPVEFKEVFGAYTLDVIASTGFGVDIDSQKNPDSEFVKNAQKFFNITFNPLLLLILMFPKIDGLLNFLDISPLNRRSIMAFFRSVASQAVTIRKEDSSSRKDLLQLMLNAHHDTDLNEDQKAQKYEEGTDKWKQRGLTMDEVLGHAILFMLVGYDTTSNALTFTAYNLATNPECQEKLIDEIDTVLGKECPNYDNVQKLDYLERVFCESLRLYPSAARTNRLAENDIVIEGYTIPKGTDISFPIYSIHRDPRFWENPTKFDPERFTPENKAKRHPYAFLPFGHGPRNCIGMRLAQVEMKFAMVYILQHFRFKTCSETEIPLKISKAGLLKPENGVKLLLEPRT</sequence>
<keyword evidence="8 10" id="KW-0408">Iron</keyword>
<feature type="binding site" description="axial binding residue" evidence="10">
    <location>
        <position position="499"/>
    </location>
    <ligand>
        <name>heme</name>
        <dbReference type="ChEBI" id="CHEBI:30413"/>
    </ligand>
    <ligandPart>
        <name>Fe</name>
        <dbReference type="ChEBI" id="CHEBI:18248"/>
    </ligandPart>
</feature>
<dbReference type="AlphaFoldDB" id="A0A8W8MXI5"/>
<keyword evidence="5 10" id="KW-0479">Metal-binding</keyword>
<dbReference type="InterPro" id="IPR050705">
    <property type="entry name" value="Cytochrome_P450_3A"/>
</dbReference>
<evidence type="ECO:0000256" key="9">
    <source>
        <dbReference type="ARBA" id="ARBA00043906"/>
    </source>
</evidence>
<dbReference type="GO" id="GO:0005506">
    <property type="term" value="F:iron ion binding"/>
    <property type="evidence" value="ECO:0007669"/>
    <property type="project" value="InterPro"/>
</dbReference>
<dbReference type="PANTHER" id="PTHR24302">
    <property type="entry name" value="CYTOCHROME P450 FAMILY 3"/>
    <property type="match status" value="1"/>
</dbReference>
<dbReference type="InterPro" id="IPR017972">
    <property type="entry name" value="Cyt_P450_CS"/>
</dbReference>
<evidence type="ECO:0000256" key="12">
    <source>
        <dbReference type="SAM" id="Phobius"/>
    </source>
</evidence>
<organism evidence="13 14">
    <name type="scientific">Magallana gigas</name>
    <name type="common">Pacific oyster</name>
    <name type="synonym">Crassostrea gigas</name>
    <dbReference type="NCBI Taxonomy" id="29159"/>
    <lineage>
        <taxon>Eukaryota</taxon>
        <taxon>Metazoa</taxon>
        <taxon>Spiralia</taxon>
        <taxon>Lophotrochozoa</taxon>
        <taxon>Mollusca</taxon>
        <taxon>Bivalvia</taxon>
        <taxon>Autobranchia</taxon>
        <taxon>Pteriomorphia</taxon>
        <taxon>Ostreida</taxon>
        <taxon>Ostreoidea</taxon>
        <taxon>Ostreidae</taxon>
        <taxon>Magallana</taxon>
    </lineage>
</organism>
<dbReference type="PRINTS" id="PR00385">
    <property type="entry name" value="P450"/>
</dbReference>
<dbReference type="GO" id="GO:0016705">
    <property type="term" value="F:oxidoreductase activity, acting on paired donors, with incorporation or reduction of molecular oxygen"/>
    <property type="evidence" value="ECO:0007669"/>
    <property type="project" value="InterPro"/>
</dbReference>
<evidence type="ECO:0000256" key="3">
    <source>
        <dbReference type="ARBA" id="ARBA00010617"/>
    </source>
</evidence>
<keyword evidence="12" id="KW-0812">Transmembrane</keyword>
<keyword evidence="4 10" id="KW-0349">Heme</keyword>
<evidence type="ECO:0000256" key="5">
    <source>
        <dbReference type="ARBA" id="ARBA00022723"/>
    </source>
</evidence>
<dbReference type="PANTHER" id="PTHR24302:SF15">
    <property type="entry name" value="FATTY-ACID PEROXYGENASE"/>
    <property type="match status" value="1"/>
</dbReference>
<comment type="similarity">
    <text evidence="3 11">Belongs to the cytochrome P450 family.</text>
</comment>
<keyword evidence="6" id="KW-0256">Endoplasmic reticulum</keyword>
<dbReference type="SUPFAM" id="SSF48264">
    <property type="entry name" value="Cytochrome P450"/>
    <property type="match status" value="1"/>
</dbReference>
<dbReference type="EnsemblMetazoa" id="G35509.7">
    <property type="protein sequence ID" value="G35509.7:cds"/>
    <property type="gene ID" value="G35509"/>
</dbReference>
<evidence type="ECO:0000256" key="6">
    <source>
        <dbReference type="ARBA" id="ARBA00022848"/>
    </source>
</evidence>
<dbReference type="Pfam" id="PF00067">
    <property type="entry name" value="p450"/>
    <property type="match status" value="1"/>
</dbReference>
<comment type="cofactor">
    <cofactor evidence="10">
        <name>heme</name>
        <dbReference type="ChEBI" id="CHEBI:30413"/>
    </cofactor>
</comment>
<dbReference type="GO" id="GO:0005789">
    <property type="term" value="C:endoplasmic reticulum membrane"/>
    <property type="evidence" value="ECO:0007669"/>
    <property type="project" value="UniProtKB-SubCell"/>
</dbReference>
<name>A0A8W8MXI5_MAGGI</name>
<accession>A0A8W8MXI5</accession>
<dbReference type="GO" id="GO:0020037">
    <property type="term" value="F:heme binding"/>
    <property type="evidence" value="ECO:0007669"/>
    <property type="project" value="InterPro"/>
</dbReference>
<proteinExistence type="inferred from homology"/>
<keyword evidence="6" id="KW-0492">Microsome</keyword>
<dbReference type="GO" id="GO:0008395">
    <property type="term" value="F:steroid hydroxylase activity"/>
    <property type="evidence" value="ECO:0007669"/>
    <property type="project" value="TreeGrafter"/>
</dbReference>
<dbReference type="InterPro" id="IPR036396">
    <property type="entry name" value="Cyt_P450_sf"/>
</dbReference>
<dbReference type="CDD" id="cd11055">
    <property type="entry name" value="CYP3A-like"/>
    <property type="match status" value="1"/>
</dbReference>
<dbReference type="PRINTS" id="PR00463">
    <property type="entry name" value="EP450I"/>
</dbReference>
<evidence type="ECO:0000313" key="13">
    <source>
        <dbReference type="EnsemblMetazoa" id="G35509.7:cds"/>
    </source>
</evidence>
<evidence type="ECO:0008006" key="15">
    <source>
        <dbReference type="Google" id="ProtNLM"/>
    </source>
</evidence>
<evidence type="ECO:0000256" key="2">
    <source>
        <dbReference type="ARBA" id="ARBA00004406"/>
    </source>
</evidence>
<protein>
    <recommendedName>
        <fullName evidence="15">Cytochrome P450 3A24</fullName>
    </recommendedName>
</protein>
<dbReference type="PROSITE" id="PS00086">
    <property type="entry name" value="CYTOCHROME_P450"/>
    <property type="match status" value="1"/>
</dbReference>
<feature type="transmembrane region" description="Helical" evidence="12">
    <location>
        <begin position="51"/>
        <end position="69"/>
    </location>
</feature>
<comment type="subcellular location">
    <subcellularLocation>
        <location evidence="2">Endoplasmic reticulum membrane</location>
        <topology evidence="2">Peripheral membrane protein</topology>
    </subcellularLocation>
    <subcellularLocation>
        <location evidence="1">Microsome membrane</location>
        <topology evidence="1">Peripheral membrane protein</topology>
    </subcellularLocation>
</comment>
<evidence type="ECO:0000313" key="14">
    <source>
        <dbReference type="Proteomes" id="UP000005408"/>
    </source>
</evidence>
<evidence type="ECO:0000256" key="4">
    <source>
        <dbReference type="ARBA" id="ARBA00022617"/>
    </source>
</evidence>
<comment type="function">
    <text evidence="9">Cytochromes P450 are a group of heme-thiolate monooxygenases. They oxidize a variety of structurally unrelated compounds, including steroids, fatty acids, and xenobiotics.</text>
</comment>
<keyword evidence="12" id="KW-0472">Membrane</keyword>
<keyword evidence="7 11" id="KW-0560">Oxidoreductase</keyword>
<evidence type="ECO:0000256" key="11">
    <source>
        <dbReference type="RuleBase" id="RU000461"/>
    </source>
</evidence>
<evidence type="ECO:0000256" key="8">
    <source>
        <dbReference type="ARBA" id="ARBA00023004"/>
    </source>
</evidence>
<keyword evidence="11" id="KW-0503">Monooxygenase</keyword>
<keyword evidence="12" id="KW-1133">Transmembrane helix</keyword>
<dbReference type="InterPro" id="IPR001128">
    <property type="entry name" value="Cyt_P450"/>
</dbReference>
<evidence type="ECO:0000256" key="7">
    <source>
        <dbReference type="ARBA" id="ARBA00023002"/>
    </source>
</evidence>
<dbReference type="InterPro" id="IPR002401">
    <property type="entry name" value="Cyt_P450_E_grp-I"/>
</dbReference>